<accession>A0A073K2A5</accession>
<evidence type="ECO:0000313" key="2">
    <source>
        <dbReference type="EMBL" id="KEK20592.1"/>
    </source>
</evidence>
<sequence length="64" mass="7591">MTIITFLLIAWILSWFKFEKIFVQAFKELFNKEITTASYYFVFFCIGAIGDIVLLFNGTFYDKI</sequence>
<dbReference type="Proteomes" id="UP000027822">
    <property type="component" value="Unassembled WGS sequence"/>
</dbReference>
<name>A0A073K2A5_9BACI</name>
<dbReference type="RefSeq" id="WP_034636792.1">
    <property type="nucleotide sequence ID" value="NZ_CBCSJC010000004.1"/>
</dbReference>
<reference evidence="2 3" key="1">
    <citation type="submission" date="2014-06" db="EMBL/GenBank/DDBJ databases">
        <title>Draft genome sequence of Bacillus manliponensis JCM 15802 (MCCC 1A00708).</title>
        <authorList>
            <person name="Lai Q."/>
            <person name="Liu Y."/>
            <person name="Shao Z."/>
        </authorList>
    </citation>
    <scope>NUCLEOTIDE SEQUENCE [LARGE SCALE GENOMIC DNA]</scope>
    <source>
        <strain evidence="2 3">JCM 15802</strain>
    </source>
</reference>
<protein>
    <submittedName>
        <fullName evidence="2">Uncharacterized protein</fullName>
    </submittedName>
</protein>
<evidence type="ECO:0000313" key="3">
    <source>
        <dbReference type="Proteomes" id="UP000027822"/>
    </source>
</evidence>
<dbReference type="AlphaFoldDB" id="A0A073K2A5"/>
<dbReference type="EMBL" id="JOTN01000003">
    <property type="protein sequence ID" value="KEK20592.1"/>
    <property type="molecule type" value="Genomic_DNA"/>
</dbReference>
<gene>
    <name evidence="2" type="ORF">BAMA_14360</name>
</gene>
<keyword evidence="1" id="KW-0472">Membrane</keyword>
<evidence type="ECO:0000256" key="1">
    <source>
        <dbReference type="SAM" id="Phobius"/>
    </source>
</evidence>
<keyword evidence="3" id="KW-1185">Reference proteome</keyword>
<dbReference type="eggNOG" id="ENOG50348YR">
    <property type="taxonomic scope" value="Bacteria"/>
</dbReference>
<comment type="caution">
    <text evidence="2">The sequence shown here is derived from an EMBL/GenBank/DDBJ whole genome shotgun (WGS) entry which is preliminary data.</text>
</comment>
<dbReference type="OrthoDB" id="2454720at2"/>
<keyword evidence="1" id="KW-0812">Transmembrane</keyword>
<proteinExistence type="predicted"/>
<organism evidence="2 3">
    <name type="scientific">Bacillus manliponensis</name>
    <dbReference type="NCBI Taxonomy" id="574376"/>
    <lineage>
        <taxon>Bacteria</taxon>
        <taxon>Bacillati</taxon>
        <taxon>Bacillota</taxon>
        <taxon>Bacilli</taxon>
        <taxon>Bacillales</taxon>
        <taxon>Bacillaceae</taxon>
        <taxon>Bacillus</taxon>
        <taxon>Bacillus cereus group</taxon>
    </lineage>
</organism>
<keyword evidence="1" id="KW-1133">Transmembrane helix</keyword>
<feature type="transmembrane region" description="Helical" evidence="1">
    <location>
        <begin position="37"/>
        <end position="56"/>
    </location>
</feature>